<accession>X1UM54</accession>
<name>X1UM54_9ZZZZ</name>
<dbReference type="EMBL" id="BARW01043231">
    <property type="protein sequence ID" value="GAJ18599.1"/>
    <property type="molecule type" value="Genomic_DNA"/>
</dbReference>
<feature type="non-terminal residue" evidence="1">
    <location>
        <position position="1"/>
    </location>
</feature>
<organism evidence="1">
    <name type="scientific">marine sediment metagenome</name>
    <dbReference type="NCBI Taxonomy" id="412755"/>
    <lineage>
        <taxon>unclassified sequences</taxon>
        <taxon>metagenomes</taxon>
        <taxon>ecological metagenomes</taxon>
    </lineage>
</organism>
<feature type="non-terminal residue" evidence="1">
    <location>
        <position position="39"/>
    </location>
</feature>
<gene>
    <name evidence="1" type="ORF">S12H4_63475</name>
</gene>
<dbReference type="AlphaFoldDB" id="X1UM54"/>
<evidence type="ECO:0000313" key="1">
    <source>
        <dbReference type="EMBL" id="GAJ18599.1"/>
    </source>
</evidence>
<protein>
    <submittedName>
        <fullName evidence="1">Uncharacterized protein</fullName>
    </submittedName>
</protein>
<proteinExistence type="predicted"/>
<comment type="caution">
    <text evidence="1">The sequence shown here is derived from an EMBL/GenBank/DDBJ whole genome shotgun (WGS) entry which is preliminary data.</text>
</comment>
<sequence>EKEVPVPKTTPSGEKSLLTKQFDLIFENVDSLMGIELSS</sequence>
<reference evidence="1" key="1">
    <citation type="journal article" date="2014" name="Front. Microbiol.">
        <title>High frequency of phylogenetically diverse reductive dehalogenase-homologous genes in deep subseafloor sedimentary metagenomes.</title>
        <authorList>
            <person name="Kawai M."/>
            <person name="Futagami T."/>
            <person name="Toyoda A."/>
            <person name="Takaki Y."/>
            <person name="Nishi S."/>
            <person name="Hori S."/>
            <person name="Arai W."/>
            <person name="Tsubouchi T."/>
            <person name="Morono Y."/>
            <person name="Uchiyama I."/>
            <person name="Ito T."/>
            <person name="Fujiyama A."/>
            <person name="Inagaki F."/>
            <person name="Takami H."/>
        </authorList>
    </citation>
    <scope>NUCLEOTIDE SEQUENCE</scope>
    <source>
        <strain evidence="1">Expedition CK06-06</strain>
    </source>
</reference>